<evidence type="ECO:0000256" key="8">
    <source>
        <dbReference type="SAM" id="Phobius"/>
    </source>
</evidence>
<feature type="transmembrane region" description="Helical" evidence="8">
    <location>
        <begin position="516"/>
        <end position="536"/>
    </location>
</feature>
<accession>A0A9Q3DH19</accession>
<evidence type="ECO:0000256" key="1">
    <source>
        <dbReference type="ARBA" id="ARBA00004141"/>
    </source>
</evidence>
<feature type="transmembrane region" description="Helical" evidence="8">
    <location>
        <begin position="196"/>
        <end position="215"/>
    </location>
</feature>
<dbReference type="GO" id="GO:0006826">
    <property type="term" value="P:iron ion transport"/>
    <property type="evidence" value="ECO:0007669"/>
    <property type="project" value="TreeGrafter"/>
</dbReference>
<dbReference type="OrthoDB" id="17725at2759"/>
<dbReference type="GO" id="GO:0005886">
    <property type="term" value="C:plasma membrane"/>
    <property type="evidence" value="ECO:0007669"/>
    <property type="project" value="TreeGrafter"/>
</dbReference>
<dbReference type="InterPro" id="IPR017927">
    <property type="entry name" value="FAD-bd_FR_type"/>
</dbReference>
<dbReference type="InterPro" id="IPR013130">
    <property type="entry name" value="Fe3_Rdtase_TM_dom"/>
</dbReference>
<dbReference type="InterPro" id="IPR051410">
    <property type="entry name" value="Ferric/Cupric_Reductase"/>
</dbReference>
<dbReference type="Pfam" id="PF01794">
    <property type="entry name" value="Ferric_reduct"/>
    <property type="match status" value="1"/>
</dbReference>
<dbReference type="SFLD" id="SFLDG01168">
    <property type="entry name" value="Ferric_reductase_subgroup_(FRE"/>
    <property type="match status" value="1"/>
</dbReference>
<sequence length="686" mass="77404">MRYDNSSSSSSTMSLWNPKSSRHPPSNSLDGPFPVVQWEFQVFSEFRQWPSGLGSFQANPLMSHNLLSMSHLHKSTHPNPSLKTHPKLQSQQQTTTQDGLIFFLTGMLVLFVFFFLLNLPFLLSHCAAGAFRQGWRLKRFNQNEKPRAIPNSTRKGNRFSLKDSNRLGVKRIYINFNYWYNKLILTAMWRCRNLTVGRLSLIILYNLLVIISLSIQTSRKLDLLKSFRKFGYISMAQITILFIISMKNNICSVSGLDYNQLKFLHRIIGQAVLFCSSTHVFLILHAQVLPFRQLLHQPTYIYGALAFGSLLAITLTSCGPIKRMFYQVFLVSHIIGYSLLLFGLWKHVKSTHPWIYACVTCTLLDGLLRLFNTRSKTARFTSLPGKVTVVEVDGIGTGWRAGQHVFLRVCTPSYIFEKHPFMITNAPASESPHRPSNTLVLVSKGCGDYTRKLHQIGLTRAAIGQHGQTKIETKKFSYIPDQQSMDDSPLVQLEDDNKLSVCIEGPYGNLYGDMRMYETVILAASGIAFTFVMSLFEEIVGSSLRGLSATKKLIIVWALRDIDVIEAFMCPMEQILHVARGLNLIVTIRLHVTSQTGTYLPTPFPELSVIPKRVNLHALITEAVAATWTGVDFMNRSEPCRGLGIAASSRCSSFIRDLKTAALSIDKKTFREIGGVRVHVENFGDE</sequence>
<evidence type="ECO:0000256" key="3">
    <source>
        <dbReference type="ARBA" id="ARBA00022692"/>
    </source>
</evidence>
<dbReference type="InterPro" id="IPR013112">
    <property type="entry name" value="FAD-bd_8"/>
</dbReference>
<proteinExistence type="predicted"/>
<feature type="region of interest" description="Disordered" evidence="7">
    <location>
        <begin position="1"/>
        <end position="28"/>
    </location>
</feature>
<reference evidence="10" key="1">
    <citation type="submission" date="2021-03" db="EMBL/GenBank/DDBJ databases">
        <title>Draft genome sequence of rust myrtle Austropuccinia psidii MF-1, a brazilian biotype.</title>
        <authorList>
            <person name="Quecine M.C."/>
            <person name="Pachon D.M.R."/>
            <person name="Bonatelli M.L."/>
            <person name="Correr F.H."/>
            <person name="Franceschini L.M."/>
            <person name="Leite T.F."/>
            <person name="Margarido G.R.A."/>
            <person name="Almeida C.A."/>
            <person name="Ferrarezi J.A."/>
            <person name="Labate C.A."/>
        </authorList>
    </citation>
    <scope>NUCLEOTIDE SEQUENCE</scope>
    <source>
        <strain evidence="10">MF-1</strain>
    </source>
</reference>
<name>A0A9Q3DH19_9BASI</name>
<keyword evidence="6 8" id="KW-0472">Membrane</keyword>
<keyword evidence="4 8" id="KW-1133">Transmembrane helix</keyword>
<keyword evidence="2" id="KW-0813">Transport</keyword>
<feature type="transmembrane region" description="Helical" evidence="8">
    <location>
        <begin position="354"/>
        <end position="371"/>
    </location>
</feature>
<dbReference type="AlphaFoldDB" id="A0A9Q3DH19"/>
<dbReference type="GO" id="GO:0000293">
    <property type="term" value="F:ferric-chelate reductase activity"/>
    <property type="evidence" value="ECO:0007669"/>
    <property type="project" value="TreeGrafter"/>
</dbReference>
<dbReference type="EMBL" id="AVOT02015497">
    <property type="protein sequence ID" value="MBW0499847.1"/>
    <property type="molecule type" value="Genomic_DNA"/>
</dbReference>
<feature type="compositionally biased region" description="Low complexity" evidence="7">
    <location>
        <begin position="1"/>
        <end position="11"/>
    </location>
</feature>
<keyword evidence="11" id="KW-1185">Reference proteome</keyword>
<dbReference type="InterPro" id="IPR039261">
    <property type="entry name" value="FNR_nucleotide-bd"/>
</dbReference>
<feature type="transmembrane region" description="Helical" evidence="8">
    <location>
        <begin position="100"/>
        <end position="123"/>
    </location>
</feature>
<dbReference type="GO" id="GO:0015677">
    <property type="term" value="P:copper ion import"/>
    <property type="evidence" value="ECO:0007669"/>
    <property type="project" value="TreeGrafter"/>
</dbReference>
<dbReference type="PROSITE" id="PS51384">
    <property type="entry name" value="FAD_FR"/>
    <property type="match status" value="1"/>
</dbReference>
<evidence type="ECO:0000256" key="4">
    <source>
        <dbReference type="ARBA" id="ARBA00022989"/>
    </source>
</evidence>
<feature type="transmembrane region" description="Helical" evidence="8">
    <location>
        <begin position="328"/>
        <end position="348"/>
    </location>
</feature>
<dbReference type="Gene3D" id="3.40.50.80">
    <property type="entry name" value="Nucleotide-binding domain of ferredoxin-NADP reductase (FNR) module"/>
    <property type="match status" value="1"/>
</dbReference>
<protein>
    <recommendedName>
        <fullName evidence="9">FAD-binding FR-type domain-containing protein</fullName>
    </recommendedName>
</protein>
<evidence type="ECO:0000256" key="6">
    <source>
        <dbReference type="ARBA" id="ARBA00023136"/>
    </source>
</evidence>
<comment type="caution">
    <text evidence="10">The sequence shown here is derived from an EMBL/GenBank/DDBJ whole genome shotgun (WGS) entry which is preliminary data.</text>
</comment>
<feature type="domain" description="FAD-binding FR-type" evidence="9">
    <location>
        <begin position="351"/>
        <end position="513"/>
    </location>
</feature>
<evidence type="ECO:0000313" key="11">
    <source>
        <dbReference type="Proteomes" id="UP000765509"/>
    </source>
</evidence>
<organism evidence="10 11">
    <name type="scientific">Austropuccinia psidii MF-1</name>
    <dbReference type="NCBI Taxonomy" id="1389203"/>
    <lineage>
        <taxon>Eukaryota</taxon>
        <taxon>Fungi</taxon>
        <taxon>Dikarya</taxon>
        <taxon>Basidiomycota</taxon>
        <taxon>Pucciniomycotina</taxon>
        <taxon>Pucciniomycetes</taxon>
        <taxon>Pucciniales</taxon>
        <taxon>Sphaerophragmiaceae</taxon>
        <taxon>Austropuccinia</taxon>
    </lineage>
</organism>
<evidence type="ECO:0000259" key="9">
    <source>
        <dbReference type="PROSITE" id="PS51384"/>
    </source>
</evidence>
<evidence type="ECO:0000256" key="2">
    <source>
        <dbReference type="ARBA" id="ARBA00022448"/>
    </source>
</evidence>
<gene>
    <name evidence="10" type="ORF">O181_039562</name>
</gene>
<dbReference type="GO" id="GO:0006879">
    <property type="term" value="P:intracellular iron ion homeostasis"/>
    <property type="evidence" value="ECO:0007669"/>
    <property type="project" value="TreeGrafter"/>
</dbReference>
<evidence type="ECO:0000256" key="7">
    <source>
        <dbReference type="SAM" id="MobiDB-lite"/>
    </source>
</evidence>
<feature type="transmembrane region" description="Helical" evidence="8">
    <location>
        <begin position="267"/>
        <end position="288"/>
    </location>
</feature>
<keyword evidence="5" id="KW-0406">Ion transport</keyword>
<feature type="transmembrane region" description="Helical" evidence="8">
    <location>
        <begin position="227"/>
        <end position="246"/>
    </location>
</feature>
<keyword evidence="3 8" id="KW-0812">Transmembrane</keyword>
<dbReference type="SFLD" id="SFLDS00052">
    <property type="entry name" value="Ferric_Reductase_Domain"/>
    <property type="match status" value="1"/>
</dbReference>
<dbReference type="PANTHER" id="PTHR32361">
    <property type="entry name" value="FERRIC/CUPRIC REDUCTASE TRANSMEMBRANE COMPONENT"/>
    <property type="match status" value="1"/>
</dbReference>
<dbReference type="Pfam" id="PF08022">
    <property type="entry name" value="FAD_binding_8"/>
    <property type="match status" value="1"/>
</dbReference>
<dbReference type="CDD" id="cd06186">
    <property type="entry name" value="NOX_Duox_like_FAD_NADP"/>
    <property type="match status" value="1"/>
</dbReference>
<comment type="subcellular location">
    <subcellularLocation>
        <location evidence="1">Membrane</location>
        <topology evidence="1">Multi-pass membrane protein</topology>
    </subcellularLocation>
</comment>
<evidence type="ECO:0000313" key="10">
    <source>
        <dbReference type="EMBL" id="MBW0499847.1"/>
    </source>
</evidence>
<evidence type="ECO:0000256" key="5">
    <source>
        <dbReference type="ARBA" id="ARBA00023065"/>
    </source>
</evidence>
<dbReference type="PANTHER" id="PTHR32361:SF28">
    <property type="entry name" value="FRP1P"/>
    <property type="match status" value="1"/>
</dbReference>
<feature type="transmembrane region" description="Helical" evidence="8">
    <location>
        <begin position="300"/>
        <end position="321"/>
    </location>
</feature>
<feature type="compositionally biased region" description="Polar residues" evidence="7">
    <location>
        <begin position="12"/>
        <end position="28"/>
    </location>
</feature>
<dbReference type="Proteomes" id="UP000765509">
    <property type="component" value="Unassembled WGS sequence"/>
</dbReference>